<keyword evidence="1" id="KW-1133">Transmembrane helix</keyword>
<proteinExistence type="predicted"/>
<keyword evidence="3" id="KW-1185">Reference proteome</keyword>
<dbReference type="AlphaFoldDB" id="A0A2V3IBW6"/>
<dbReference type="Proteomes" id="UP000247409">
    <property type="component" value="Unassembled WGS sequence"/>
</dbReference>
<evidence type="ECO:0000256" key="1">
    <source>
        <dbReference type="SAM" id="Phobius"/>
    </source>
</evidence>
<name>A0A2V3IBW6_9FLOR</name>
<protein>
    <submittedName>
        <fullName evidence="2">Uncharacterized protein</fullName>
    </submittedName>
</protein>
<sequence>MFFFTCKGRERVSHSCSTAEKQCQLTSLGKLIQLPHAVPRLPVESNLCGTLLLSTCHRDLGNRQMNIDSGLDTHICRVRSHDLLALPTGVEHHAHNGLYGTDSTGFPTQSGTALDPEGIFCPLSGFQVGERFLLFAPLLLSSARNPGCATRPSCGCAVGFIELVVEAGQAFFSNVVQRVEVFVIDVFVFLISFFLITAAFLRILFEPFCEFLFSNIFIEFKRLPACALPRKVRRRLVVIEGRGADEAELRSFGEATGGVRMPCFLDSQHGSPETSFSLAVGTGPVAGGEAFPSVPASRS</sequence>
<evidence type="ECO:0000313" key="2">
    <source>
        <dbReference type="EMBL" id="PXF39602.1"/>
    </source>
</evidence>
<feature type="transmembrane region" description="Helical" evidence="1">
    <location>
        <begin position="181"/>
        <end position="205"/>
    </location>
</feature>
<keyword evidence="1" id="KW-0472">Membrane</keyword>
<organism evidence="2 3">
    <name type="scientific">Gracilariopsis chorda</name>
    <dbReference type="NCBI Taxonomy" id="448386"/>
    <lineage>
        <taxon>Eukaryota</taxon>
        <taxon>Rhodophyta</taxon>
        <taxon>Florideophyceae</taxon>
        <taxon>Rhodymeniophycidae</taxon>
        <taxon>Gracilariales</taxon>
        <taxon>Gracilariaceae</taxon>
        <taxon>Gracilariopsis</taxon>
    </lineage>
</organism>
<gene>
    <name evidence="2" type="ORF">BWQ96_10703</name>
</gene>
<reference evidence="2 3" key="1">
    <citation type="journal article" date="2018" name="Mol. Biol. Evol.">
        <title>Analysis of the draft genome of the red seaweed Gracilariopsis chorda provides insights into genome size evolution in Rhodophyta.</title>
        <authorList>
            <person name="Lee J."/>
            <person name="Yang E.C."/>
            <person name="Graf L."/>
            <person name="Yang J.H."/>
            <person name="Qiu H."/>
            <person name="Zel Zion U."/>
            <person name="Chan C.X."/>
            <person name="Stephens T.G."/>
            <person name="Weber A.P.M."/>
            <person name="Boo G.H."/>
            <person name="Boo S.M."/>
            <person name="Kim K.M."/>
            <person name="Shin Y."/>
            <person name="Jung M."/>
            <person name="Lee S.J."/>
            <person name="Yim H.S."/>
            <person name="Lee J.H."/>
            <person name="Bhattacharya D."/>
            <person name="Yoon H.S."/>
        </authorList>
    </citation>
    <scope>NUCLEOTIDE SEQUENCE [LARGE SCALE GENOMIC DNA]</scope>
    <source>
        <strain evidence="2 3">SKKU-2015</strain>
        <tissue evidence="2">Whole body</tissue>
    </source>
</reference>
<evidence type="ECO:0000313" key="3">
    <source>
        <dbReference type="Proteomes" id="UP000247409"/>
    </source>
</evidence>
<keyword evidence="1" id="KW-0812">Transmembrane</keyword>
<dbReference type="EMBL" id="NBIV01000626">
    <property type="protein sequence ID" value="PXF39602.1"/>
    <property type="molecule type" value="Genomic_DNA"/>
</dbReference>
<comment type="caution">
    <text evidence="2">The sequence shown here is derived from an EMBL/GenBank/DDBJ whole genome shotgun (WGS) entry which is preliminary data.</text>
</comment>
<accession>A0A2V3IBW6</accession>